<organism evidence="6 7">
    <name type="scientific">Bemisia tabaci</name>
    <name type="common">Sweetpotato whitefly</name>
    <name type="synonym">Aleurodes tabaci</name>
    <dbReference type="NCBI Taxonomy" id="7038"/>
    <lineage>
        <taxon>Eukaryota</taxon>
        <taxon>Metazoa</taxon>
        <taxon>Ecdysozoa</taxon>
        <taxon>Arthropoda</taxon>
        <taxon>Hexapoda</taxon>
        <taxon>Insecta</taxon>
        <taxon>Pterygota</taxon>
        <taxon>Neoptera</taxon>
        <taxon>Paraneoptera</taxon>
        <taxon>Hemiptera</taxon>
        <taxon>Sternorrhyncha</taxon>
        <taxon>Aleyrodoidea</taxon>
        <taxon>Aleyrodidae</taxon>
        <taxon>Aleyrodinae</taxon>
        <taxon>Bemisia</taxon>
    </lineage>
</organism>
<dbReference type="GO" id="GO:0006508">
    <property type="term" value="P:proteolysis"/>
    <property type="evidence" value="ECO:0007669"/>
    <property type="project" value="InterPro"/>
</dbReference>
<dbReference type="SUPFAM" id="SSF54001">
    <property type="entry name" value="Cysteine proteinases"/>
    <property type="match status" value="2"/>
</dbReference>
<sequence length="520" mass="58104">MWGPRTIYLLISFYFSLLLEVHSDGLCELGGLKGCNVHCSTAHGKLALLNTPWAIGACVEGNCVCRFNEKQIQDAIPKNCIKFYFSFLESKKEIVEGMIEEKFSKLSLDKKFEWYMNVYEKSYSTKEEKGRRLRIFEENLVKISELNANRKGSVVYGIGPFTDLSSQEFAEKYIGKQDPPSDLSDEDDESGQLQTRTLTRKGKGKGKGKERSSTSPPRRKPSGSRSPGRSRARSLSPQRSSSKPSLQRTASGYRRLFPARFRPAKTWDPEYRPMADGMSRRPRHNFRMDPGPSEGVPMIVGNPPIGDPITDWRIPPELYPPAEHQDLGNKRCGSCWAFAALGAVEMHWALLLNRVVMLSKQDLVDCVPENDGCVNGDIGKALLHMKIFGVSRAVDYPYVAETQKCNPNIPGYMSIGDYGEIKGDKDVADALDWTPVPAGVHAPDELQFYVSGVYESAACSNKLKHMGHAVAIVGHYQDAWIIRNSWGPTWGLEGHYLVKKGHCGAGKRCWTVKGPFTLVK</sequence>
<dbReference type="SMART" id="SM00645">
    <property type="entry name" value="Pept_C1"/>
    <property type="match status" value="1"/>
</dbReference>
<evidence type="ECO:0000313" key="6">
    <source>
        <dbReference type="EMBL" id="CAH0778104.1"/>
    </source>
</evidence>
<dbReference type="Pfam" id="PF08246">
    <property type="entry name" value="Inhibitor_I29"/>
    <property type="match status" value="1"/>
</dbReference>
<dbReference type="InterPro" id="IPR000668">
    <property type="entry name" value="Peptidase_C1A_C"/>
</dbReference>
<keyword evidence="7" id="KW-1185">Reference proteome</keyword>
<feature type="region of interest" description="Disordered" evidence="2">
    <location>
        <begin position="175"/>
        <end position="255"/>
    </location>
</feature>
<dbReference type="InterPro" id="IPR013201">
    <property type="entry name" value="Prot_inhib_I29"/>
</dbReference>
<dbReference type="PANTHER" id="PTHR12411">
    <property type="entry name" value="CYSTEINE PROTEASE FAMILY C1-RELATED"/>
    <property type="match status" value="1"/>
</dbReference>
<evidence type="ECO:0000256" key="3">
    <source>
        <dbReference type="SAM" id="SignalP"/>
    </source>
</evidence>
<keyword evidence="3" id="KW-0732">Signal</keyword>
<protein>
    <submittedName>
        <fullName evidence="6">Uncharacterized protein</fullName>
    </submittedName>
</protein>
<dbReference type="KEGG" id="btab:109039209"/>
<dbReference type="InterPro" id="IPR038765">
    <property type="entry name" value="Papain-like_cys_pep_sf"/>
</dbReference>
<gene>
    <name evidence="6" type="ORF">BEMITA_LOCUS13964</name>
</gene>
<comment type="similarity">
    <text evidence="1">Belongs to the peptidase C1 family.</text>
</comment>
<dbReference type="CDD" id="cd02248">
    <property type="entry name" value="Peptidase_C1A"/>
    <property type="match status" value="1"/>
</dbReference>
<dbReference type="AlphaFoldDB" id="A0A9P0G677"/>
<dbReference type="InterPro" id="IPR039417">
    <property type="entry name" value="Peptidase_C1A_papain-like"/>
</dbReference>
<accession>A0A9P0G677</accession>
<reference evidence="6" key="1">
    <citation type="submission" date="2021-12" db="EMBL/GenBank/DDBJ databases">
        <authorList>
            <person name="King R."/>
        </authorList>
    </citation>
    <scope>NUCLEOTIDE SEQUENCE</scope>
</reference>
<proteinExistence type="inferred from homology"/>
<feature type="chain" id="PRO_5040469082" evidence="3">
    <location>
        <begin position="24"/>
        <end position="520"/>
    </location>
</feature>
<dbReference type="Proteomes" id="UP001152759">
    <property type="component" value="Chromosome 9"/>
</dbReference>
<dbReference type="EMBL" id="OU963870">
    <property type="protein sequence ID" value="CAH0778104.1"/>
    <property type="molecule type" value="Genomic_DNA"/>
</dbReference>
<name>A0A9P0G677_BEMTA</name>
<feature type="signal peptide" evidence="3">
    <location>
        <begin position="1"/>
        <end position="23"/>
    </location>
</feature>
<evidence type="ECO:0000259" key="4">
    <source>
        <dbReference type="SMART" id="SM00645"/>
    </source>
</evidence>
<dbReference type="GO" id="GO:0008234">
    <property type="term" value="F:cysteine-type peptidase activity"/>
    <property type="evidence" value="ECO:0007669"/>
    <property type="project" value="InterPro"/>
</dbReference>
<dbReference type="SMART" id="SM00848">
    <property type="entry name" value="Inhibitor_I29"/>
    <property type="match status" value="1"/>
</dbReference>
<evidence type="ECO:0000313" key="7">
    <source>
        <dbReference type="Proteomes" id="UP001152759"/>
    </source>
</evidence>
<evidence type="ECO:0000259" key="5">
    <source>
        <dbReference type="SMART" id="SM00848"/>
    </source>
</evidence>
<evidence type="ECO:0000256" key="1">
    <source>
        <dbReference type="ARBA" id="ARBA00008455"/>
    </source>
</evidence>
<dbReference type="PRINTS" id="PR00705">
    <property type="entry name" value="PAPAIN"/>
</dbReference>
<feature type="domain" description="Peptidase C1A papain C-terminal" evidence="4">
    <location>
        <begin position="306"/>
        <end position="513"/>
    </location>
</feature>
<dbReference type="Pfam" id="PF00112">
    <property type="entry name" value="Peptidase_C1"/>
    <property type="match status" value="1"/>
</dbReference>
<dbReference type="Gene3D" id="1.10.287.2250">
    <property type="match status" value="1"/>
</dbReference>
<dbReference type="Gene3D" id="3.90.70.10">
    <property type="entry name" value="Cysteine proteinases"/>
    <property type="match status" value="1"/>
</dbReference>
<feature type="compositionally biased region" description="Low complexity" evidence="2">
    <location>
        <begin position="233"/>
        <end position="248"/>
    </location>
</feature>
<feature type="domain" description="Cathepsin propeptide inhibitor" evidence="5">
    <location>
        <begin position="112"/>
        <end position="169"/>
    </location>
</feature>
<feature type="compositionally biased region" description="Basic residues" evidence="2">
    <location>
        <begin position="217"/>
        <end position="232"/>
    </location>
</feature>
<dbReference type="InterPro" id="IPR013128">
    <property type="entry name" value="Peptidase_C1A"/>
</dbReference>
<evidence type="ECO:0000256" key="2">
    <source>
        <dbReference type="SAM" id="MobiDB-lite"/>
    </source>
</evidence>